<feature type="domain" description="Glycosyl transferase family 1" evidence="1">
    <location>
        <begin position="189"/>
        <end position="353"/>
    </location>
</feature>
<proteinExistence type="predicted"/>
<dbReference type="InterPro" id="IPR050194">
    <property type="entry name" value="Glycosyltransferase_grp1"/>
</dbReference>
<protein>
    <submittedName>
        <fullName evidence="3">Glycosyltransferase involved in cell wall bisynthesis</fullName>
    </submittedName>
</protein>
<dbReference type="InterPro" id="IPR001296">
    <property type="entry name" value="Glyco_trans_1"/>
</dbReference>
<dbReference type="Gene3D" id="3.40.50.2000">
    <property type="entry name" value="Glycogen Phosphorylase B"/>
    <property type="match status" value="2"/>
</dbReference>
<dbReference type="Proteomes" id="UP000197025">
    <property type="component" value="Unassembled WGS sequence"/>
</dbReference>
<keyword evidence="4" id="KW-1185">Reference proteome</keyword>
<dbReference type="AlphaFoldDB" id="A0A212RRL3"/>
<name>A0A212RRL3_9CHLR</name>
<dbReference type="PANTHER" id="PTHR45947:SF3">
    <property type="entry name" value="SULFOQUINOVOSYL TRANSFERASE SQD2"/>
    <property type="match status" value="1"/>
</dbReference>
<dbReference type="Pfam" id="PF13439">
    <property type="entry name" value="Glyco_transf_4"/>
    <property type="match status" value="1"/>
</dbReference>
<dbReference type="FunCoup" id="A0A212RRL3">
    <property type="interactions" value="17"/>
</dbReference>
<dbReference type="GO" id="GO:0016757">
    <property type="term" value="F:glycosyltransferase activity"/>
    <property type="evidence" value="ECO:0007669"/>
    <property type="project" value="InterPro"/>
</dbReference>
<dbReference type="InParanoid" id="A0A212RRL3"/>
<organism evidence="3 4">
    <name type="scientific">Thermoflexus hugenholtzii JAD2</name>
    <dbReference type="NCBI Taxonomy" id="877466"/>
    <lineage>
        <taxon>Bacteria</taxon>
        <taxon>Bacillati</taxon>
        <taxon>Chloroflexota</taxon>
        <taxon>Thermoflexia</taxon>
        <taxon>Thermoflexales</taxon>
        <taxon>Thermoflexaceae</taxon>
        <taxon>Thermoflexus</taxon>
    </lineage>
</organism>
<dbReference type="CDD" id="cd03801">
    <property type="entry name" value="GT4_PimA-like"/>
    <property type="match status" value="1"/>
</dbReference>
<evidence type="ECO:0000313" key="3">
    <source>
        <dbReference type="EMBL" id="SNB75268.1"/>
    </source>
</evidence>
<dbReference type="SUPFAM" id="SSF53756">
    <property type="entry name" value="UDP-Glycosyltransferase/glycogen phosphorylase"/>
    <property type="match status" value="1"/>
</dbReference>
<evidence type="ECO:0000259" key="2">
    <source>
        <dbReference type="Pfam" id="PF13439"/>
    </source>
</evidence>
<reference evidence="4" key="1">
    <citation type="submission" date="2017-06" db="EMBL/GenBank/DDBJ databases">
        <authorList>
            <person name="Varghese N."/>
            <person name="Submissions S."/>
        </authorList>
    </citation>
    <scope>NUCLEOTIDE SEQUENCE [LARGE SCALE GENOMIC DNA]</scope>
    <source>
        <strain evidence="4">JAD2</strain>
    </source>
</reference>
<evidence type="ECO:0000259" key="1">
    <source>
        <dbReference type="Pfam" id="PF00534"/>
    </source>
</evidence>
<dbReference type="Pfam" id="PF00534">
    <property type="entry name" value="Glycos_transf_1"/>
    <property type="match status" value="1"/>
</dbReference>
<feature type="domain" description="Glycosyltransferase subfamily 4-like N-terminal" evidence="2">
    <location>
        <begin position="33"/>
        <end position="184"/>
    </location>
</feature>
<evidence type="ECO:0000313" key="4">
    <source>
        <dbReference type="Proteomes" id="UP000197025"/>
    </source>
</evidence>
<dbReference type="PANTHER" id="PTHR45947">
    <property type="entry name" value="SULFOQUINOVOSYL TRANSFERASE SQD2"/>
    <property type="match status" value="1"/>
</dbReference>
<keyword evidence="3" id="KW-0808">Transferase</keyword>
<dbReference type="EMBL" id="FYEK01000075">
    <property type="protein sequence ID" value="SNB75268.1"/>
    <property type="molecule type" value="Genomic_DNA"/>
</dbReference>
<gene>
    <name evidence="3" type="ORF">SAMN02746019_00018860</name>
</gene>
<sequence>MSRRDREQRKAVMRVVLLSKALVVGTYQRKAEEIARHEGIELIVLVPPAWRDERGVLPLERAHTRGYTLLVEPIAFNGHFHLHFYPHLGRRLRALRPDLLHIEEEPYNLATYHAVRLAKGLGIRVGVFSWQNLLRQYPPPFRWWERAVLRAADFLIAGSETAARVWRAKGYAGLMAVIPQFGVDPESFRPAPPRSPRPFTIGYVGRWVPEKGIDLLLHAVAGLEGNWRLRIIGSGPAGPSLRQLAARLGIVDRVAFEPPSPSTRMPEVYAGLDVLVLPSRTRPNWTEQFGRVLIEAMACGVPVIGSSAGEIPWVIGDAGLVFPEGDPEALRAALRRVMRDPDLRAALRERGRTRVLERFTQAEIAQATVALYRRVIGGNAGSLPEPSCGVSR</sequence>
<accession>A0A212RRL3</accession>
<dbReference type="InterPro" id="IPR028098">
    <property type="entry name" value="Glyco_trans_4-like_N"/>
</dbReference>